<keyword evidence="6" id="KW-1185">Reference proteome</keyword>
<evidence type="ECO:0000256" key="3">
    <source>
        <dbReference type="SAM" id="MobiDB-lite"/>
    </source>
</evidence>
<feature type="compositionally biased region" description="Basic and acidic residues" evidence="3">
    <location>
        <begin position="152"/>
        <end position="163"/>
    </location>
</feature>
<feature type="compositionally biased region" description="Low complexity" evidence="3">
    <location>
        <begin position="104"/>
        <end position="117"/>
    </location>
</feature>
<evidence type="ECO:0000313" key="6">
    <source>
        <dbReference type="Proteomes" id="UP000515908"/>
    </source>
</evidence>
<evidence type="ECO:0000259" key="4">
    <source>
        <dbReference type="PROSITE" id="PS50014"/>
    </source>
</evidence>
<dbReference type="InterPro" id="IPR036427">
    <property type="entry name" value="Bromodomain-like_sf"/>
</dbReference>
<dbReference type="InterPro" id="IPR001487">
    <property type="entry name" value="Bromodomain"/>
</dbReference>
<evidence type="ECO:0000256" key="2">
    <source>
        <dbReference type="PROSITE-ProRule" id="PRU00035"/>
    </source>
</evidence>
<accession>A0A7G2CH90</accession>
<sequence length="351" mass="39838">MDYEEAFDVCVVASIFYNRDVHHEEDGSNSINYAFLSSLLYNFFGLPYNDLDTLRELVGKHLKEKYNNDMSRLQREALQHKKELFRPTGSAEDFHQSRNTPMTAEPSSPLSPLAELSKTYSGNTNSNDAFPSTPPDSAIDKLFKGSTSGEGTEAHGIKSERLHSNNNNNNSHSNNEDDDEDEEERIANEKKEWGPWYDLLQGLSAEARARVHHYRSQTYLTRDTLNDLMRLIIAEPGSDIFLNPVPHNTMMEVHHERRGPYGDVIQQPTSLSSIKQQIARSSKHYYTPGTEAARSGKMILTLAQLEAALWRVAANCVMFNVPEGSYPSTARNFVRRAVYILVQYCREQLGL</sequence>
<protein>
    <submittedName>
        <fullName evidence="5">Bromodomain, putative</fullName>
    </submittedName>
</protein>
<gene>
    <name evidence="5" type="ORF">ADEAN_000674000</name>
</gene>
<feature type="compositionally biased region" description="Polar residues" evidence="3">
    <location>
        <begin position="118"/>
        <end position="130"/>
    </location>
</feature>
<dbReference type="Proteomes" id="UP000515908">
    <property type="component" value="Chromosome 13"/>
</dbReference>
<keyword evidence="1 2" id="KW-0103">Bromodomain</keyword>
<organism evidence="5 6">
    <name type="scientific">Angomonas deanei</name>
    <dbReference type="NCBI Taxonomy" id="59799"/>
    <lineage>
        <taxon>Eukaryota</taxon>
        <taxon>Discoba</taxon>
        <taxon>Euglenozoa</taxon>
        <taxon>Kinetoplastea</taxon>
        <taxon>Metakinetoplastina</taxon>
        <taxon>Trypanosomatida</taxon>
        <taxon>Trypanosomatidae</taxon>
        <taxon>Strigomonadinae</taxon>
        <taxon>Angomonas</taxon>
    </lineage>
</organism>
<proteinExistence type="predicted"/>
<feature type="domain" description="Bromo" evidence="4">
    <location>
        <begin position="233"/>
        <end position="327"/>
    </location>
</feature>
<dbReference type="SUPFAM" id="SSF47370">
    <property type="entry name" value="Bromodomain"/>
    <property type="match status" value="1"/>
</dbReference>
<dbReference type="PROSITE" id="PS50014">
    <property type="entry name" value="BROMODOMAIN_2"/>
    <property type="match status" value="1"/>
</dbReference>
<dbReference type="AlphaFoldDB" id="A0A7G2CH90"/>
<evidence type="ECO:0000256" key="1">
    <source>
        <dbReference type="ARBA" id="ARBA00023117"/>
    </source>
</evidence>
<feature type="compositionally biased region" description="Low complexity" evidence="3">
    <location>
        <begin position="164"/>
        <end position="173"/>
    </location>
</feature>
<dbReference type="VEuPathDB" id="TriTrypDB:ADEAN_000674000"/>
<dbReference type="Gene3D" id="1.20.920.10">
    <property type="entry name" value="Bromodomain-like"/>
    <property type="match status" value="1"/>
</dbReference>
<evidence type="ECO:0000313" key="5">
    <source>
        <dbReference type="EMBL" id="CAD2219238.1"/>
    </source>
</evidence>
<feature type="region of interest" description="Disordered" evidence="3">
    <location>
        <begin position="85"/>
        <end position="186"/>
    </location>
</feature>
<name>A0A7G2CH90_9TRYP</name>
<reference evidence="5 6" key="1">
    <citation type="submission" date="2020-08" db="EMBL/GenBank/DDBJ databases">
        <authorList>
            <person name="Newling K."/>
            <person name="Davey J."/>
            <person name="Forrester S."/>
        </authorList>
    </citation>
    <scope>NUCLEOTIDE SEQUENCE [LARGE SCALE GENOMIC DNA]</scope>
    <source>
        <strain evidence="6">Crithidia deanei Carvalho (ATCC PRA-265)</strain>
    </source>
</reference>
<dbReference type="Pfam" id="PF00439">
    <property type="entry name" value="Bromodomain"/>
    <property type="match status" value="1"/>
</dbReference>
<dbReference type="EMBL" id="LR877157">
    <property type="protein sequence ID" value="CAD2219238.1"/>
    <property type="molecule type" value="Genomic_DNA"/>
</dbReference>